<sequence length="156" mass="17571">MDPLVELAPALWAAERDTFKSSPHCLPAYYAMDMLIRFPDICTTLGAKVYNEGGDSTGEVVITMDKGTRIELIILIKDNPSNKIERALVETKRICKDKTICVPWAMPNVMGMMGRISHNMGLFKFVEGPSSLHYIDKESKPYADVRYVSIFSKSIY</sequence>
<accession>A0ABQ7Q7W3</accession>
<reference evidence="1 2" key="1">
    <citation type="submission" date="2021-06" db="EMBL/GenBank/DDBJ databases">
        <title>A haploid diamondback moth (Plutella xylostella L.) genome assembly resolves 31 chromosomes and identifies a diamide resistance mutation.</title>
        <authorList>
            <person name="Ward C.M."/>
            <person name="Perry K.D."/>
            <person name="Baker G."/>
            <person name="Powis K."/>
            <person name="Heckel D.G."/>
            <person name="Baxter S.W."/>
        </authorList>
    </citation>
    <scope>NUCLEOTIDE SEQUENCE [LARGE SCALE GENOMIC DNA]</scope>
    <source>
        <strain evidence="1 2">LV</strain>
        <tissue evidence="1">Single pupa</tissue>
    </source>
</reference>
<evidence type="ECO:0000313" key="2">
    <source>
        <dbReference type="Proteomes" id="UP000823941"/>
    </source>
</evidence>
<name>A0ABQ7Q7W3_PLUXY</name>
<evidence type="ECO:0000313" key="1">
    <source>
        <dbReference type="EMBL" id="KAG7301337.1"/>
    </source>
</evidence>
<dbReference type="Proteomes" id="UP000823941">
    <property type="component" value="Chromosome 19"/>
</dbReference>
<proteinExistence type="predicted"/>
<organism evidence="1 2">
    <name type="scientific">Plutella xylostella</name>
    <name type="common">Diamondback moth</name>
    <name type="synonym">Plutella maculipennis</name>
    <dbReference type="NCBI Taxonomy" id="51655"/>
    <lineage>
        <taxon>Eukaryota</taxon>
        <taxon>Metazoa</taxon>
        <taxon>Ecdysozoa</taxon>
        <taxon>Arthropoda</taxon>
        <taxon>Hexapoda</taxon>
        <taxon>Insecta</taxon>
        <taxon>Pterygota</taxon>
        <taxon>Neoptera</taxon>
        <taxon>Endopterygota</taxon>
        <taxon>Lepidoptera</taxon>
        <taxon>Glossata</taxon>
        <taxon>Ditrysia</taxon>
        <taxon>Yponomeutoidea</taxon>
        <taxon>Plutellidae</taxon>
        <taxon>Plutella</taxon>
    </lineage>
</organism>
<comment type="caution">
    <text evidence="1">The sequence shown here is derived from an EMBL/GenBank/DDBJ whole genome shotgun (WGS) entry which is preliminary data.</text>
</comment>
<gene>
    <name evidence="1" type="ORF">JYU34_014270</name>
</gene>
<protein>
    <submittedName>
        <fullName evidence="1">Uncharacterized protein</fullName>
    </submittedName>
</protein>
<dbReference type="EMBL" id="JAHIBW010000019">
    <property type="protein sequence ID" value="KAG7301337.1"/>
    <property type="molecule type" value="Genomic_DNA"/>
</dbReference>
<keyword evidence="2" id="KW-1185">Reference proteome</keyword>